<sequence>MQGIEKNLHTKTRDRFTQNLSIFRRDINEILKVESQERSQTDGIDLSVSSSSMMS</sequence>
<dbReference type="STRING" id="7719.ENSCINP00000034396"/>
<accession>H2XXL2</accession>
<dbReference type="Proteomes" id="UP000008144">
    <property type="component" value="Chromosome 1"/>
</dbReference>
<evidence type="ECO:0000256" key="1">
    <source>
        <dbReference type="SAM" id="MobiDB-lite"/>
    </source>
</evidence>
<reference evidence="2" key="2">
    <citation type="journal article" date="2008" name="Genome Biol.">
        <title>Improved genome assembly and evidence-based global gene model set for the chordate Ciona intestinalis: new insight into intron and operon populations.</title>
        <authorList>
            <person name="Satou Y."/>
            <person name="Mineta K."/>
            <person name="Ogasawara M."/>
            <person name="Sasakura Y."/>
            <person name="Shoguchi E."/>
            <person name="Ueno K."/>
            <person name="Yamada L."/>
            <person name="Matsumoto J."/>
            <person name="Wasserscheid J."/>
            <person name="Dewar K."/>
            <person name="Wiley G.B."/>
            <person name="Macmil S.L."/>
            <person name="Roe B.A."/>
            <person name="Zeller R.W."/>
            <person name="Hastings K.E."/>
            <person name="Lemaire P."/>
            <person name="Lindquist E."/>
            <person name="Endo T."/>
            <person name="Hotta K."/>
            <person name="Inaba K."/>
        </authorList>
    </citation>
    <scope>NUCLEOTIDE SEQUENCE [LARGE SCALE GENOMIC DNA]</scope>
    <source>
        <strain evidence="2">wild type</strain>
    </source>
</reference>
<keyword evidence="3" id="KW-1185">Reference proteome</keyword>
<proteinExistence type="predicted"/>
<organism evidence="2 3">
    <name type="scientific">Ciona intestinalis</name>
    <name type="common">Transparent sea squirt</name>
    <name type="synonym">Ascidia intestinalis</name>
    <dbReference type="NCBI Taxonomy" id="7719"/>
    <lineage>
        <taxon>Eukaryota</taxon>
        <taxon>Metazoa</taxon>
        <taxon>Chordata</taxon>
        <taxon>Tunicata</taxon>
        <taxon>Ascidiacea</taxon>
        <taxon>Phlebobranchia</taxon>
        <taxon>Cionidae</taxon>
        <taxon>Ciona</taxon>
    </lineage>
</organism>
<protein>
    <submittedName>
        <fullName evidence="2">Uncharacterized protein</fullName>
    </submittedName>
</protein>
<evidence type="ECO:0000313" key="2">
    <source>
        <dbReference type="Ensembl" id="ENSCINP00000034396.1"/>
    </source>
</evidence>
<reference evidence="2" key="4">
    <citation type="submission" date="2025-09" db="UniProtKB">
        <authorList>
            <consortium name="Ensembl"/>
        </authorList>
    </citation>
    <scope>IDENTIFICATION</scope>
</reference>
<dbReference type="InParanoid" id="H2XXL2"/>
<reference evidence="3" key="1">
    <citation type="journal article" date="2002" name="Science">
        <title>The draft genome of Ciona intestinalis: insights into chordate and vertebrate origins.</title>
        <authorList>
            <person name="Dehal P."/>
            <person name="Satou Y."/>
            <person name="Campbell R.K."/>
            <person name="Chapman J."/>
            <person name="Degnan B."/>
            <person name="De Tomaso A."/>
            <person name="Davidson B."/>
            <person name="Di Gregorio A."/>
            <person name="Gelpke M."/>
            <person name="Goodstein D.M."/>
            <person name="Harafuji N."/>
            <person name="Hastings K.E."/>
            <person name="Ho I."/>
            <person name="Hotta K."/>
            <person name="Huang W."/>
            <person name="Kawashima T."/>
            <person name="Lemaire P."/>
            <person name="Martinez D."/>
            <person name="Meinertzhagen I.A."/>
            <person name="Necula S."/>
            <person name="Nonaka M."/>
            <person name="Putnam N."/>
            <person name="Rash S."/>
            <person name="Saiga H."/>
            <person name="Satake M."/>
            <person name="Terry A."/>
            <person name="Yamada L."/>
            <person name="Wang H.G."/>
            <person name="Awazu S."/>
            <person name="Azumi K."/>
            <person name="Boore J."/>
            <person name="Branno M."/>
            <person name="Chin-Bow S."/>
            <person name="DeSantis R."/>
            <person name="Doyle S."/>
            <person name="Francino P."/>
            <person name="Keys D.N."/>
            <person name="Haga S."/>
            <person name="Hayashi H."/>
            <person name="Hino K."/>
            <person name="Imai K.S."/>
            <person name="Inaba K."/>
            <person name="Kano S."/>
            <person name="Kobayashi K."/>
            <person name="Kobayashi M."/>
            <person name="Lee B.I."/>
            <person name="Makabe K.W."/>
            <person name="Manohar C."/>
            <person name="Matassi G."/>
            <person name="Medina M."/>
            <person name="Mochizuki Y."/>
            <person name="Mount S."/>
            <person name="Morishita T."/>
            <person name="Miura S."/>
            <person name="Nakayama A."/>
            <person name="Nishizaka S."/>
            <person name="Nomoto H."/>
            <person name="Ohta F."/>
            <person name="Oishi K."/>
            <person name="Rigoutsos I."/>
            <person name="Sano M."/>
            <person name="Sasaki A."/>
            <person name="Sasakura Y."/>
            <person name="Shoguchi E."/>
            <person name="Shin-i T."/>
            <person name="Spagnuolo A."/>
            <person name="Stainier D."/>
            <person name="Suzuki M.M."/>
            <person name="Tassy O."/>
            <person name="Takatori N."/>
            <person name="Tokuoka M."/>
            <person name="Yagi K."/>
            <person name="Yoshizaki F."/>
            <person name="Wada S."/>
            <person name="Zhang C."/>
            <person name="Hyatt P.D."/>
            <person name="Larimer F."/>
            <person name="Detter C."/>
            <person name="Doggett N."/>
            <person name="Glavina T."/>
            <person name="Hawkins T."/>
            <person name="Richardson P."/>
            <person name="Lucas S."/>
            <person name="Kohara Y."/>
            <person name="Levine M."/>
            <person name="Satoh N."/>
            <person name="Rokhsar D.S."/>
        </authorList>
    </citation>
    <scope>NUCLEOTIDE SEQUENCE [LARGE SCALE GENOMIC DNA]</scope>
</reference>
<feature type="region of interest" description="Disordered" evidence="1">
    <location>
        <begin position="34"/>
        <end position="55"/>
    </location>
</feature>
<name>H2XXL2_CIOIN</name>
<dbReference type="Ensembl" id="ENSCINT00000037229.1">
    <property type="protein sequence ID" value="ENSCINP00000034396.1"/>
    <property type="gene ID" value="ENSCING00000017960.1"/>
</dbReference>
<evidence type="ECO:0000313" key="3">
    <source>
        <dbReference type="Proteomes" id="UP000008144"/>
    </source>
</evidence>
<dbReference type="EMBL" id="EAAA01000235">
    <property type="status" value="NOT_ANNOTATED_CDS"/>
    <property type="molecule type" value="Genomic_DNA"/>
</dbReference>
<dbReference type="HOGENOM" id="CLU_3031622_0_0_1"/>
<dbReference type="AlphaFoldDB" id="H2XXL2"/>
<reference evidence="2" key="3">
    <citation type="submission" date="2025-08" db="UniProtKB">
        <authorList>
            <consortium name="Ensembl"/>
        </authorList>
    </citation>
    <scope>IDENTIFICATION</scope>
</reference>